<sequence length="461" mass="51448">MMHYLKQSAFIALCLFAAITSHAQQHITLKELLSNVYKKAPGLIADSASIAIVQARSNETRASWLPTLKLNYQADIGTNNNTPGPYFGFGIVPSNSRGVRTESNTSAVLTNLGIAALDWEIYNFGAYRAQNNLARSDIEVEKNKFQQAKYKLEAYTIGNYLQLLRLEDFRSIQSHAIKRNEEIVRSIKSLVKSGVRPAVESSIAEAELSKARLTYIELDNELKQTQLQLAAISDLPFENILPDTLAETRLIERADISGLMVSDTTNHPIINYYNALVSNSRDREKLVKKQYNPKVLLEAAAWERGASVDAEDHFNKLSTGLNFDRSNYLVGVGISYSLFDLRHQQLKLRTQKKATDYALKNLAAQKSLLALGVSQADLELKTAQQRLAEIPNQLQAAKAGYRQKLSLHKSGLTDIIDLNAALTILYRSETDYAQARFSYISALFQKAVTTNQVSSLLNLLN</sequence>
<dbReference type="PANTHER" id="PTHR30026:SF20">
    <property type="entry name" value="OUTER MEMBRANE PROTEIN TOLC"/>
    <property type="match status" value="1"/>
</dbReference>
<feature type="signal peptide" evidence="8">
    <location>
        <begin position="1"/>
        <end position="23"/>
    </location>
</feature>
<dbReference type="SUPFAM" id="SSF56954">
    <property type="entry name" value="Outer membrane efflux proteins (OEP)"/>
    <property type="match status" value="1"/>
</dbReference>
<keyword evidence="8" id="KW-0732">Signal</keyword>
<dbReference type="GO" id="GO:0015562">
    <property type="term" value="F:efflux transmembrane transporter activity"/>
    <property type="evidence" value="ECO:0007669"/>
    <property type="project" value="InterPro"/>
</dbReference>
<evidence type="ECO:0000256" key="1">
    <source>
        <dbReference type="ARBA" id="ARBA00004442"/>
    </source>
</evidence>
<keyword evidence="10" id="KW-1185">Reference proteome</keyword>
<dbReference type="RefSeq" id="WP_140504776.1">
    <property type="nucleotide sequence ID" value="NZ_RCZH01000003.1"/>
</dbReference>
<dbReference type="GO" id="GO:0015288">
    <property type="term" value="F:porin activity"/>
    <property type="evidence" value="ECO:0007669"/>
    <property type="project" value="TreeGrafter"/>
</dbReference>
<accession>A0A502F2M7</accession>
<dbReference type="InterPro" id="IPR003423">
    <property type="entry name" value="OMP_efflux"/>
</dbReference>
<gene>
    <name evidence="9" type="ORF">EAH81_05945</name>
</gene>
<evidence type="ECO:0000256" key="2">
    <source>
        <dbReference type="ARBA" id="ARBA00007613"/>
    </source>
</evidence>
<evidence type="ECO:0000256" key="5">
    <source>
        <dbReference type="ARBA" id="ARBA00022692"/>
    </source>
</evidence>
<feature type="chain" id="PRO_5021434644" evidence="8">
    <location>
        <begin position="24"/>
        <end position="461"/>
    </location>
</feature>
<dbReference type="PANTHER" id="PTHR30026">
    <property type="entry name" value="OUTER MEMBRANE PROTEIN TOLC"/>
    <property type="match status" value="1"/>
</dbReference>
<keyword evidence="5" id="KW-0812">Transmembrane</keyword>
<dbReference type="Proteomes" id="UP000319700">
    <property type="component" value="Unassembled WGS sequence"/>
</dbReference>
<dbReference type="GO" id="GO:1990281">
    <property type="term" value="C:efflux pump complex"/>
    <property type="evidence" value="ECO:0007669"/>
    <property type="project" value="TreeGrafter"/>
</dbReference>
<dbReference type="InterPro" id="IPR051906">
    <property type="entry name" value="TolC-like"/>
</dbReference>
<evidence type="ECO:0000256" key="3">
    <source>
        <dbReference type="ARBA" id="ARBA00022448"/>
    </source>
</evidence>
<dbReference type="Pfam" id="PF02321">
    <property type="entry name" value="OEP"/>
    <property type="match status" value="2"/>
</dbReference>
<keyword evidence="3" id="KW-0813">Transport</keyword>
<name>A0A502F2M7_9FLAO</name>
<protein>
    <submittedName>
        <fullName evidence="9">TolC family protein</fullName>
    </submittedName>
</protein>
<comment type="caution">
    <text evidence="9">The sequence shown here is derived from an EMBL/GenBank/DDBJ whole genome shotgun (WGS) entry which is preliminary data.</text>
</comment>
<keyword evidence="6" id="KW-0472">Membrane</keyword>
<evidence type="ECO:0000256" key="7">
    <source>
        <dbReference type="ARBA" id="ARBA00023237"/>
    </source>
</evidence>
<dbReference type="AlphaFoldDB" id="A0A502F2M7"/>
<reference evidence="9 10" key="1">
    <citation type="journal article" date="2019" name="Environ. Microbiol.">
        <title>Species interactions and distinct microbial communities in high Arctic permafrost affected cryosols are associated with the CH4 and CO2 gas fluxes.</title>
        <authorList>
            <person name="Altshuler I."/>
            <person name="Hamel J."/>
            <person name="Turney S."/>
            <person name="Magnuson E."/>
            <person name="Levesque R."/>
            <person name="Greer C."/>
            <person name="Whyte L.G."/>
        </authorList>
    </citation>
    <scope>NUCLEOTIDE SEQUENCE [LARGE SCALE GENOMIC DNA]</scope>
    <source>
        <strain evidence="9 10">42</strain>
    </source>
</reference>
<keyword evidence="7" id="KW-0998">Cell outer membrane</keyword>
<evidence type="ECO:0000313" key="10">
    <source>
        <dbReference type="Proteomes" id="UP000319700"/>
    </source>
</evidence>
<dbReference type="GO" id="GO:0009279">
    <property type="term" value="C:cell outer membrane"/>
    <property type="evidence" value="ECO:0007669"/>
    <property type="project" value="UniProtKB-SubCell"/>
</dbReference>
<dbReference type="OrthoDB" id="654853at2"/>
<evidence type="ECO:0000256" key="4">
    <source>
        <dbReference type="ARBA" id="ARBA00022452"/>
    </source>
</evidence>
<dbReference type="EMBL" id="RCZH01000003">
    <property type="protein sequence ID" value="TPG44087.1"/>
    <property type="molecule type" value="Genomic_DNA"/>
</dbReference>
<comment type="similarity">
    <text evidence="2">Belongs to the outer membrane factor (OMF) (TC 1.B.17) family.</text>
</comment>
<proteinExistence type="inferred from homology"/>
<organism evidence="9 10">
    <name type="scientific">Flavobacterium pectinovorum</name>
    <dbReference type="NCBI Taxonomy" id="29533"/>
    <lineage>
        <taxon>Bacteria</taxon>
        <taxon>Pseudomonadati</taxon>
        <taxon>Bacteroidota</taxon>
        <taxon>Flavobacteriia</taxon>
        <taxon>Flavobacteriales</taxon>
        <taxon>Flavobacteriaceae</taxon>
        <taxon>Flavobacterium</taxon>
    </lineage>
</organism>
<evidence type="ECO:0000256" key="6">
    <source>
        <dbReference type="ARBA" id="ARBA00023136"/>
    </source>
</evidence>
<keyword evidence="4" id="KW-1134">Transmembrane beta strand</keyword>
<evidence type="ECO:0000256" key="8">
    <source>
        <dbReference type="SAM" id="SignalP"/>
    </source>
</evidence>
<evidence type="ECO:0000313" key="9">
    <source>
        <dbReference type="EMBL" id="TPG44087.1"/>
    </source>
</evidence>
<dbReference type="Gene3D" id="1.20.1600.10">
    <property type="entry name" value="Outer membrane efflux proteins (OEP)"/>
    <property type="match status" value="1"/>
</dbReference>
<comment type="subcellular location">
    <subcellularLocation>
        <location evidence="1">Cell outer membrane</location>
    </subcellularLocation>
</comment>